<evidence type="ECO:0000313" key="3">
    <source>
        <dbReference type="EMBL" id="MED6220433.1"/>
    </source>
</evidence>
<feature type="region of interest" description="Disordered" evidence="1">
    <location>
        <begin position="62"/>
        <end position="81"/>
    </location>
</feature>
<evidence type="ECO:0000256" key="1">
    <source>
        <dbReference type="SAM" id="MobiDB-lite"/>
    </source>
</evidence>
<name>A0ABU6ZEQ2_9FABA</name>
<comment type="caution">
    <text evidence="3">The sequence shown here is derived from an EMBL/GenBank/DDBJ whole genome shotgun (WGS) entry which is preliminary data.</text>
</comment>
<keyword evidence="4" id="KW-1185">Reference proteome</keyword>
<feature type="domain" description="Transposase MuDR plant" evidence="2">
    <location>
        <begin position="205"/>
        <end position="265"/>
    </location>
</feature>
<protein>
    <recommendedName>
        <fullName evidence="2">Transposase MuDR plant domain-containing protein</fullName>
    </recommendedName>
</protein>
<evidence type="ECO:0000259" key="2">
    <source>
        <dbReference type="Pfam" id="PF03108"/>
    </source>
</evidence>
<feature type="compositionally biased region" description="Acidic residues" evidence="1">
    <location>
        <begin position="139"/>
        <end position="150"/>
    </location>
</feature>
<gene>
    <name evidence="3" type="ORF">PIB30_044755</name>
</gene>
<sequence length="423" mass="47593">MPRDVRSLVALKNFVAHAIGVQDTKRVTKIYYRYPMEDDGNFQFKRHRLRDDDDVKLIRVDRSEGGSANAGADTQSAGPASRNIRRMMFNLNDSPGGNNEGFNYGVDSELLQGLLPEEFESHEGSVAGDPMTEPFYLDPDQDDGKDEDEEELNSLKISQVSLAQPAISQPYEYPDHFFTLNLNAMNSDVCLGQEGPDEDPTAEFEVSQQFENKEEVLMAVKTYSIRRAVQFKILESDQLKYVVQCSEFGKGCEWNIRVSYRRKQEKWERLRRNVLPRSKLSDKTVHLVPLHYWKTEERTYHVPRADTLIRLQPLNLVSSRSRGGSYPIHLQFQFSPENVAAQIQQGDTQKCDGKPMIAEESCILPGSAAPTVLPDTSAGTRRPAQPSPTTSAHNGQDHPTVVATSCELESLRRLGTTSHLSSA</sequence>
<feature type="region of interest" description="Disordered" evidence="1">
    <location>
        <begin position="122"/>
        <end position="150"/>
    </location>
</feature>
<dbReference type="Proteomes" id="UP001341840">
    <property type="component" value="Unassembled WGS sequence"/>
</dbReference>
<organism evidence="3 4">
    <name type="scientific">Stylosanthes scabra</name>
    <dbReference type="NCBI Taxonomy" id="79078"/>
    <lineage>
        <taxon>Eukaryota</taxon>
        <taxon>Viridiplantae</taxon>
        <taxon>Streptophyta</taxon>
        <taxon>Embryophyta</taxon>
        <taxon>Tracheophyta</taxon>
        <taxon>Spermatophyta</taxon>
        <taxon>Magnoliopsida</taxon>
        <taxon>eudicotyledons</taxon>
        <taxon>Gunneridae</taxon>
        <taxon>Pentapetalae</taxon>
        <taxon>rosids</taxon>
        <taxon>fabids</taxon>
        <taxon>Fabales</taxon>
        <taxon>Fabaceae</taxon>
        <taxon>Papilionoideae</taxon>
        <taxon>50 kb inversion clade</taxon>
        <taxon>dalbergioids sensu lato</taxon>
        <taxon>Dalbergieae</taxon>
        <taxon>Pterocarpus clade</taxon>
        <taxon>Stylosanthes</taxon>
    </lineage>
</organism>
<proteinExistence type="predicted"/>
<dbReference type="InterPro" id="IPR004332">
    <property type="entry name" value="Transposase_MuDR"/>
</dbReference>
<evidence type="ECO:0000313" key="4">
    <source>
        <dbReference type="Proteomes" id="UP001341840"/>
    </source>
</evidence>
<feature type="region of interest" description="Disordered" evidence="1">
    <location>
        <begin position="365"/>
        <end position="402"/>
    </location>
</feature>
<reference evidence="3 4" key="1">
    <citation type="journal article" date="2023" name="Plants (Basel)">
        <title>Bridging the Gap: Combining Genomics and Transcriptomics Approaches to Understand Stylosanthes scabra, an Orphan Legume from the Brazilian Caatinga.</title>
        <authorList>
            <person name="Ferreira-Neto J.R.C."/>
            <person name="da Silva M.D."/>
            <person name="Binneck E."/>
            <person name="de Melo N.F."/>
            <person name="da Silva R.H."/>
            <person name="de Melo A.L.T.M."/>
            <person name="Pandolfi V."/>
            <person name="Bustamante F.O."/>
            <person name="Brasileiro-Vidal A.C."/>
            <person name="Benko-Iseppon A.M."/>
        </authorList>
    </citation>
    <scope>NUCLEOTIDE SEQUENCE [LARGE SCALE GENOMIC DNA]</scope>
    <source>
        <tissue evidence="3">Leaves</tissue>
    </source>
</reference>
<dbReference type="EMBL" id="JASCZI010272129">
    <property type="protein sequence ID" value="MED6220433.1"/>
    <property type="molecule type" value="Genomic_DNA"/>
</dbReference>
<accession>A0ABU6ZEQ2</accession>
<dbReference type="Pfam" id="PF03108">
    <property type="entry name" value="DBD_Tnp_Mut"/>
    <property type="match status" value="1"/>
</dbReference>